<name>A0A6V8N5G2_9BACT</name>
<feature type="domain" description="SpaA-like prealbumin fold" evidence="3">
    <location>
        <begin position="634"/>
        <end position="731"/>
    </location>
</feature>
<keyword evidence="5" id="KW-1185">Reference proteome</keyword>
<evidence type="ECO:0000256" key="1">
    <source>
        <dbReference type="SAM" id="SignalP"/>
    </source>
</evidence>
<evidence type="ECO:0000259" key="2">
    <source>
        <dbReference type="Pfam" id="PF20674"/>
    </source>
</evidence>
<proteinExistence type="predicted"/>
<reference evidence="5" key="1">
    <citation type="submission" date="2020-06" db="EMBL/GenBank/DDBJ databases">
        <title>Draft genomic sequecing of Geomonas sp. Red745.</title>
        <authorList>
            <person name="Itoh H."/>
            <person name="Xu Z.X."/>
            <person name="Ushijima N."/>
            <person name="Masuda Y."/>
            <person name="Shiratori Y."/>
            <person name="Senoo K."/>
        </authorList>
    </citation>
    <scope>NUCLEOTIDE SEQUENCE [LARGE SCALE GENOMIC DNA]</scope>
    <source>
        <strain evidence="5">Red745</strain>
    </source>
</reference>
<dbReference type="InterPro" id="IPR048834">
    <property type="entry name" value="SpaA_pre-album"/>
</dbReference>
<evidence type="ECO:0000313" key="5">
    <source>
        <dbReference type="Proteomes" id="UP000587586"/>
    </source>
</evidence>
<organism evidence="4 5">
    <name type="scientific">Geomonas limicola</name>
    <dbReference type="NCBI Taxonomy" id="2740186"/>
    <lineage>
        <taxon>Bacteria</taxon>
        <taxon>Pseudomonadati</taxon>
        <taxon>Thermodesulfobacteriota</taxon>
        <taxon>Desulfuromonadia</taxon>
        <taxon>Geobacterales</taxon>
        <taxon>Geobacteraceae</taxon>
        <taxon>Geomonas</taxon>
    </lineage>
</organism>
<evidence type="ECO:0000313" key="4">
    <source>
        <dbReference type="EMBL" id="GFO67802.1"/>
    </source>
</evidence>
<feature type="signal peptide" evidence="1">
    <location>
        <begin position="1"/>
        <end position="37"/>
    </location>
</feature>
<feature type="domain" description="SpaA-like prealbumin fold" evidence="2">
    <location>
        <begin position="516"/>
        <end position="630"/>
    </location>
</feature>
<comment type="caution">
    <text evidence="4">The sequence shown here is derived from an EMBL/GenBank/DDBJ whole genome shotgun (WGS) entry which is preliminary data.</text>
</comment>
<accession>A0A6V8N5G2</accession>
<dbReference type="Proteomes" id="UP000587586">
    <property type="component" value="Unassembled WGS sequence"/>
</dbReference>
<evidence type="ECO:0000259" key="3">
    <source>
        <dbReference type="Pfam" id="PF24514"/>
    </source>
</evidence>
<dbReference type="EMBL" id="BLXZ01000002">
    <property type="protein sequence ID" value="GFO67802.1"/>
    <property type="molecule type" value="Genomic_DNA"/>
</dbReference>
<evidence type="ECO:0008006" key="6">
    <source>
        <dbReference type="Google" id="ProtNLM"/>
    </source>
</evidence>
<dbReference type="Pfam" id="PF20674">
    <property type="entry name" value="SpaA_3"/>
    <property type="match status" value="1"/>
</dbReference>
<feature type="chain" id="PRO_5028077224" description="DUF11 domain-containing protein" evidence="1">
    <location>
        <begin position="38"/>
        <end position="873"/>
    </location>
</feature>
<protein>
    <recommendedName>
        <fullName evidence="6">DUF11 domain-containing protein</fullName>
    </recommendedName>
</protein>
<keyword evidence="1" id="KW-0732">Signal</keyword>
<dbReference type="InterPro" id="IPR055371">
    <property type="entry name" value="SpaA_PFL_dom_4"/>
</dbReference>
<dbReference type="Pfam" id="PF24514">
    <property type="entry name" value="SpaA_4"/>
    <property type="match status" value="2"/>
</dbReference>
<dbReference type="RefSeq" id="WP_183360320.1">
    <property type="nucleotide sequence ID" value="NZ_BLXZ01000002.1"/>
</dbReference>
<gene>
    <name evidence="4" type="ORF">GMLC_13810</name>
</gene>
<feature type="domain" description="SpaA-like prealbumin fold" evidence="3">
    <location>
        <begin position="401"/>
        <end position="512"/>
    </location>
</feature>
<dbReference type="AlphaFoldDB" id="A0A6V8N5G2"/>
<sequence length="873" mass="89118">MTSHRTARKEYRSARRWSALAAVALLLVLFVAGAVQAACVCGTGKMTNWFPGTAPITIDGTMSDWSSITANPNNNICDGYPSSALSDLDAPIQSTGRDLMQFTYTFDSNYVYAYTQRYASDSNTDNFIYYADTNNDGLMETGEPVVVVSWQGSNRTVGVYLGTYQAYYAGGDPMVCTTGKSAGQSCSSGYADGYHLPGTIVNLPASGHPTYTGQWGSVSGTEMEWKVSWADLGLGTNPGTPFTFHVASTNSQPGAGSFPAQVDDNMGGCGGKGGTTQYAGVGIAPAQTLTLSSATSYSTTHTLTNTGNGADNFTLSSTVSGSNNPTPTVTYSYQGTSFTDTKNLGASFTLAAGASITVTVTYSFASSPASKNYTVTTTAKSDFDPTVTAQVVDSLTSQQAVVLVSNTVGGYASFSYFGGSNGLPANLVLTSSAGNDPVASPGYVVNPAQGASITQAITSGWLFGSGSCNYASSGSPLAGTNYSFAPSGTNVVLTINKAAFTGDNVICTFANLKLPSITLSKLLGGARVSDSDQFSVQLISGGSVIASSSSAGTGSQVTSGTGWLSYTATGTGASYSLGETKSAGPTPANVYAATLSCTNNGYPASSPSALGESFTPGIGDNYLCWITNTPPLLRVQLQTVSGTGSFGYLGNNGVGSFTLDTGASNPASQSFVLAALNTATALAQSTPSGWRLNGASCRDAAGAPVTSTLAGDTLTVAATAVQAGVSLVCSFEDVLEPKLLVTKSADSPNVAPGQLVTYTSLMSNSAGNALSVTVTDTLSPYLALGLNSYGAGVPFQMIEGSTPSGLTLGTPAYSRDNGATWSYVPVSGGGGAPAGYDANITNWRIPMSGTMNAWAGGSAPYPYFTVTYKALVR</sequence>